<sequence length="711" mass="78417">MKHFIAFAVLLFVAATAFSEDVRHQPLKDLNGYFPFNPPSTLNEWEERREYVRRQILVATGLWPMPSKTPLNPVIHGKIERDGYTVEKVFFESAPGFFVTGNLYRPTNVQGKVPGVMFAHGHREDARLYLTPEQTLRTQIAVGAERFESGGQSIYQSQCRQLARMGCVVWQWDMLGDSDSIQLSRELVHGFAKQRPEMNTTKRWGLFSPQAEAHCQNVMGLQTLNAVRGLDFLLSLPEVDPDRVAATGASGGGTQTMILAAIDDRIKLSFPVVMVSTSMQGGCTCENASLLRVNTGNVEFAALFAPRPQGMNTADDWTREMATKGFPDLQKLYKAYGKPDNVFLKRGEHFPHNYNAVTRSAFYTFLNKHFELGFQAPVLEQDFDPLPPEQLTVWNDKHPAPTPADPELERDLLEWMTEDAEKQLQEAAATPEGLNEVIRPAVEVLIGRSYAKTGEVQWQPAEEQDRGTYVTHTGTLLNKTHGEEVNVTCLCPNQWNGRIVVWLDGSGKSAVSGKNGVNPAVENLVQAGTAVLGADLFNQEGETAEHTRVVANPREFAGYTFGYNPALFAQRTHDVLSIVSFLHHAESGPCPSHKVESIAVAGWNGVGPIVAAAGALTGKAIDRIAIDTEAFRFAQILDYRDPMFLPGGAKYLDLPGFIALQAPRPLWLAGEGSTPATVNTAYQAASRSNELTIFTGEEEKQQAAASAWLLK</sequence>
<dbReference type="PANTHER" id="PTHR22946">
    <property type="entry name" value="DIENELACTONE HYDROLASE DOMAIN-CONTAINING PROTEIN-RELATED"/>
    <property type="match status" value="1"/>
</dbReference>
<dbReference type="AlphaFoldDB" id="F0SH60"/>
<dbReference type="SUPFAM" id="SSF53474">
    <property type="entry name" value="alpha/beta-Hydrolases"/>
    <property type="match status" value="1"/>
</dbReference>
<feature type="signal peptide" evidence="1">
    <location>
        <begin position="1"/>
        <end position="19"/>
    </location>
</feature>
<evidence type="ECO:0000313" key="4">
    <source>
        <dbReference type="Proteomes" id="UP000006860"/>
    </source>
</evidence>
<evidence type="ECO:0000259" key="2">
    <source>
        <dbReference type="Pfam" id="PF05448"/>
    </source>
</evidence>
<dbReference type="Pfam" id="PF05448">
    <property type="entry name" value="AXE1"/>
    <property type="match status" value="1"/>
</dbReference>
<organism evidence="3 4">
    <name type="scientific">Rubinisphaera brasiliensis (strain ATCC 49424 / DSM 5305 / JCM 21570 / IAM 15109 / NBRC 103401 / IFAM 1448)</name>
    <name type="common">Planctomyces brasiliensis</name>
    <dbReference type="NCBI Taxonomy" id="756272"/>
    <lineage>
        <taxon>Bacteria</taxon>
        <taxon>Pseudomonadati</taxon>
        <taxon>Planctomycetota</taxon>
        <taxon>Planctomycetia</taxon>
        <taxon>Planctomycetales</taxon>
        <taxon>Planctomycetaceae</taxon>
        <taxon>Rubinisphaera</taxon>
    </lineage>
</organism>
<dbReference type="Proteomes" id="UP000006860">
    <property type="component" value="Chromosome"/>
</dbReference>
<proteinExistence type="predicted"/>
<accession>F0SH60</accession>
<gene>
    <name evidence="3" type="ordered locus">Plabr_3004</name>
</gene>
<dbReference type="KEGG" id="pbs:Plabr_3004"/>
<dbReference type="InterPro" id="IPR008391">
    <property type="entry name" value="AXE1_dom"/>
</dbReference>
<name>F0SH60_RUBBR</name>
<dbReference type="HOGENOM" id="CLU_018290_1_0_0"/>
<dbReference type="OrthoDB" id="244125at2"/>
<dbReference type="EMBL" id="CP002546">
    <property type="protein sequence ID" value="ADY60601.1"/>
    <property type="molecule type" value="Genomic_DNA"/>
</dbReference>
<evidence type="ECO:0000313" key="3">
    <source>
        <dbReference type="EMBL" id="ADY60601.1"/>
    </source>
</evidence>
<dbReference type="eggNOG" id="COG3458">
    <property type="taxonomic scope" value="Bacteria"/>
</dbReference>
<dbReference type="ESTHER" id="plabd-f0sh60">
    <property type="family name" value="Pectin_methylesterase"/>
</dbReference>
<dbReference type="InterPro" id="IPR050261">
    <property type="entry name" value="FrsA_esterase"/>
</dbReference>
<evidence type="ECO:0000256" key="1">
    <source>
        <dbReference type="SAM" id="SignalP"/>
    </source>
</evidence>
<dbReference type="InterPro" id="IPR029058">
    <property type="entry name" value="AB_hydrolase_fold"/>
</dbReference>
<dbReference type="RefSeq" id="WP_013629322.1">
    <property type="nucleotide sequence ID" value="NC_015174.1"/>
</dbReference>
<protein>
    <submittedName>
        <fullName evidence="3">Acetyl xylan esterase</fullName>
    </submittedName>
</protein>
<reference evidence="4" key="1">
    <citation type="submission" date="2011-02" db="EMBL/GenBank/DDBJ databases">
        <title>The complete genome of Planctomyces brasiliensis DSM 5305.</title>
        <authorList>
            <person name="Lucas S."/>
            <person name="Copeland A."/>
            <person name="Lapidus A."/>
            <person name="Bruce D."/>
            <person name="Goodwin L."/>
            <person name="Pitluck S."/>
            <person name="Kyrpides N."/>
            <person name="Mavromatis K."/>
            <person name="Pagani I."/>
            <person name="Ivanova N."/>
            <person name="Ovchinnikova G."/>
            <person name="Lu M."/>
            <person name="Detter J.C."/>
            <person name="Han C."/>
            <person name="Land M."/>
            <person name="Hauser L."/>
            <person name="Markowitz V."/>
            <person name="Cheng J.-F."/>
            <person name="Hugenholtz P."/>
            <person name="Woyke T."/>
            <person name="Wu D."/>
            <person name="Tindall B."/>
            <person name="Pomrenke H.G."/>
            <person name="Brambilla E."/>
            <person name="Klenk H.-P."/>
            <person name="Eisen J.A."/>
        </authorList>
    </citation>
    <scope>NUCLEOTIDE SEQUENCE [LARGE SCALE GENOMIC DNA]</scope>
    <source>
        <strain evidence="4">ATCC 49424 / DSM 5305 / JCM 21570 / NBRC 103401 / IFAM 1448</strain>
    </source>
</reference>
<dbReference type="Gene3D" id="3.40.50.1820">
    <property type="entry name" value="alpha/beta hydrolase"/>
    <property type="match status" value="2"/>
</dbReference>
<feature type="chain" id="PRO_5003260488" evidence="1">
    <location>
        <begin position="20"/>
        <end position="711"/>
    </location>
</feature>
<dbReference type="STRING" id="756272.Plabr_3004"/>
<dbReference type="PANTHER" id="PTHR22946:SF8">
    <property type="entry name" value="ACETYL XYLAN ESTERASE DOMAIN-CONTAINING PROTEIN"/>
    <property type="match status" value="1"/>
</dbReference>
<keyword evidence="4" id="KW-1185">Reference proteome</keyword>
<feature type="domain" description="Acetyl xylan esterase" evidence="2">
    <location>
        <begin position="224"/>
        <end position="272"/>
    </location>
</feature>
<keyword evidence="1" id="KW-0732">Signal</keyword>